<feature type="signal peptide" evidence="1">
    <location>
        <begin position="1"/>
        <end position="24"/>
    </location>
</feature>
<dbReference type="InterPro" id="IPR006652">
    <property type="entry name" value="Kelch_1"/>
</dbReference>
<dbReference type="EMBL" id="DSVI01000004">
    <property type="protein sequence ID" value="HGT47196.1"/>
    <property type="molecule type" value="Genomic_DNA"/>
</dbReference>
<dbReference type="Gene3D" id="2.60.40.4070">
    <property type="match status" value="1"/>
</dbReference>
<dbReference type="InterPro" id="IPR013783">
    <property type="entry name" value="Ig-like_fold"/>
</dbReference>
<dbReference type="InterPro" id="IPR026444">
    <property type="entry name" value="Secre_tail"/>
</dbReference>
<reference evidence="3" key="1">
    <citation type="journal article" date="2020" name="mSystems">
        <title>Genome- and Community-Level Interaction Insights into Carbon Utilization and Element Cycling Functions of Hydrothermarchaeota in Hydrothermal Sediment.</title>
        <authorList>
            <person name="Zhou Z."/>
            <person name="Liu Y."/>
            <person name="Xu W."/>
            <person name="Pan J."/>
            <person name="Luo Z.H."/>
            <person name="Li M."/>
        </authorList>
    </citation>
    <scope>NUCLEOTIDE SEQUENCE [LARGE SCALE GENOMIC DNA]</scope>
    <source>
        <strain evidence="3">SpSt-500</strain>
    </source>
</reference>
<comment type="caution">
    <text evidence="3">The sequence shown here is derived from an EMBL/GenBank/DDBJ whole genome shotgun (WGS) entry which is preliminary data.</text>
</comment>
<evidence type="ECO:0000259" key="2">
    <source>
        <dbReference type="Pfam" id="PF18962"/>
    </source>
</evidence>
<name>A0A832DLX8_9BACT</name>
<feature type="domain" description="Secretion system C-terminal sorting" evidence="2">
    <location>
        <begin position="2347"/>
        <end position="2423"/>
    </location>
</feature>
<evidence type="ECO:0000256" key="1">
    <source>
        <dbReference type="SAM" id="SignalP"/>
    </source>
</evidence>
<organism evidence="3">
    <name type="scientific">Ignavibacterium album</name>
    <dbReference type="NCBI Taxonomy" id="591197"/>
    <lineage>
        <taxon>Bacteria</taxon>
        <taxon>Pseudomonadati</taxon>
        <taxon>Ignavibacteriota</taxon>
        <taxon>Ignavibacteria</taxon>
        <taxon>Ignavibacteriales</taxon>
        <taxon>Ignavibacteriaceae</taxon>
        <taxon>Ignavibacterium</taxon>
    </lineage>
</organism>
<protein>
    <submittedName>
        <fullName evidence="3">T9SS type A sorting domain-containing protein</fullName>
    </submittedName>
</protein>
<dbReference type="NCBIfam" id="TIGR04183">
    <property type="entry name" value="Por_Secre_tail"/>
    <property type="match status" value="1"/>
</dbReference>
<dbReference type="PANTHER" id="PTHR45632">
    <property type="entry name" value="LD33804P"/>
    <property type="match status" value="1"/>
</dbReference>
<dbReference type="SUPFAM" id="SSF117281">
    <property type="entry name" value="Kelch motif"/>
    <property type="match status" value="2"/>
</dbReference>
<dbReference type="Pfam" id="PF18962">
    <property type="entry name" value="Por_Secre_tail"/>
    <property type="match status" value="1"/>
</dbReference>
<dbReference type="Gene3D" id="2.60.40.10">
    <property type="entry name" value="Immunoglobulins"/>
    <property type="match status" value="1"/>
</dbReference>
<feature type="chain" id="PRO_5033003527" evidence="1">
    <location>
        <begin position="25"/>
        <end position="2426"/>
    </location>
</feature>
<dbReference type="SMART" id="SM00612">
    <property type="entry name" value="Kelch"/>
    <property type="match status" value="4"/>
</dbReference>
<accession>A0A832DLX8</accession>
<dbReference type="InterPro" id="IPR012334">
    <property type="entry name" value="Pectin_lyas_fold"/>
</dbReference>
<dbReference type="InterPro" id="IPR006626">
    <property type="entry name" value="PbH1"/>
</dbReference>
<dbReference type="Gene3D" id="2.120.10.80">
    <property type="entry name" value="Kelch-type beta propeller"/>
    <property type="match status" value="2"/>
</dbReference>
<sequence>MSLKNFKFLSVVLLLFAFITVGHTQVDVSTGGTPTTYANLKLAFDAINAGTHTGDILIEITGAGTYTDPSAPAILNSSGAGSANYTSILIRPSADGVSIFATQLGGRGVIELNGADNVTIDGDNPNTSGTNRNLTIYSNASATTTYTSVIRIATSAAAPYSDANNITIKNCIINGSAVGRNISTATSTTGSENTTFGIYAGGNGGATISAITSVTTNTSASGTTINNFIVDNNEINQCARALVFNGAAATVSNGVTITNNLIGGAGTLTGDPPYTSPANTVYTKGIWVAGTTAVTISGNTIQNVLSYVGTQMNGVELNTAIGSGTVNISNNSVIGVVNNGTSSGARGIDINSVLGAYTVSNNIVTNIQTRANITIMGMQLGGTATSGTVDLNKVTTVYCRGTGTYGSYGININGGNNLTIKNNFISDIQHDMTGGGAFSTTFGVFGLRVGAGTGHKIYHNSVNLFGAMPGTAAESQLSAAFCIVGTGQTGLDVRNNIFANTITGGTTSIAHVSIYLPSAGTSAMNLTLNNNAYYFGTDALRQGVGQGGTTAGTNFYLTLAALKAYSSTLSVPGTNDNASFASSSAAPFQTSTNLHIPAAIITELESGGASVGVTVDIDGDVRPGPAGSVNGGATAPDIGADEFDGTPLDLTPPVITYIPLLNTGSTSARTLVASITDPSGVPTSGIGLPVLYWKINTGGSWSGATATYLSGSNYQFSFGSGVTVGDTVFYYVVAQDNATTPNVGAFPSGGASGFTANPPAAATPPTNPSGYLVTQASLAGDYTVGVSMFNQITGKNIYFEKVVNKVMKEVWVANPQTESKDKNSPEAPVIFGDLNSGSYQMREVEEITWIPMENGLPYSGDLYIKKNENPELAFPEGIEGVYATITAAVADLNLRGVAGNVNFLLTDANYSSGETFPIIFNVTNENLPSSTKKVTIKPNTGVMATIAGNSATGIFVSFGVDYIIFDGSNSGGTDRSLTIENTSTATNSYVLGIFHNGVKGAQNNTIKNCVIKAGTISSTSWCIILNFSGGDYDNTVIQNNELLKANIGMQFVGVATGITNGGLISKNIFGSDTDSLSIGNRGMVLSYVDGLTVSENTIKNLKVGTNPTGIIISAGAVNSTISRNLITGIIYTGTGGYGGKGIDINTANTSSNLTIANNMLTNILGDGWSAFSSDAIVGIRILGTTGGINIYHNSINMYGSISRSGATADKSACLYIVGTASALDIRDNIFVNSIENTTGVATAYSIYSDAANTAFTNINYNDYYAFGLEGVLGYLGSNTTTLLEWQTATGQDANSISADPHFNSDVDLHINSAFNTVSNNGQYIAAVPTDFDGDARSVTTPDIGADEYIYVPPTVADPTGVSASAISDSQIDVAFTPNGSNNNVVIVFNLTGIFTPPVGPPPSPGDPFAGGTFLTSTTTSPYSHTGLTQVTTYYYKLFSYDGSNYSPGVTASATTQATPLSVPYTQNFNSSTFPPSWSQSAANWTVSNTANAGGAAYEMKSTWFSFTGVTRLIVGPINTTGLTALALEFKHFYDDYGTGITMKIQSSSDATTWTDEAFSFASGGGNIGPTTVNTVINNNVGSTTYIAFVQDGDHFQFDYWYIDNVSLTIPPANDVGTVSIDLSTLYSPGVISPKATIKNFGTNTQNFNVQMTADGGYSSTKTVTSLAPFTSQQVTFDDWSPVYGVYNVNVCTQLAGDLNTGNDCLSKYVSVIDTSGVWASGANYPTTTYLGTGVGHNGFLYSLGGNTTSALKTECYKYEVATDTWTQIASLPAGRVVLASAVVGDFIYAIGGSDGTNYQTTVYKYDIALNTWSTVAPLPVATGWCKAVGYNDKIYVAGGVLTGSILTNAVYVYDVTSNTWATATAMPGNKFGGGFSVTGNKLVYVAGADDLGISNTVYVGTIDNLDPTVIVWTTMATPYPGVNRQLYSEYGGSLTEFIANSEDRKIYAAEATAYPIGSMYRFDAAPWGDSEIIVAGGSPTAAWVPANPNPTYTYDPVTDTWTPKRTVPTPVLGSSLGTVNSGTDWKLILASGYTGATTSVVQIYSESLGAATFQLSVNVANGWNMVSVPGLHPVDQNVNTWWSGKDPAANVFRFQSGYQAVTSVQPGSGYWMKHLGANTYNTGDEWPAGGINIVPHDPINAAAGWNLIGGYEFLAPTSALTTNPSGLISGFVYGYTPGTGYQVASDLVPGYGYWVKLTAAGQININPGPKANLKLADLIGENAGKIIITDNAGKSYTLYVANESKTSLDYFELPPVPFSDMFDVRYTSGRFVEELSSAIKTIQMQGVEYPVKVRVEGMMIRISDESGKVVNERIKSGEEVTISNPSVSKLNVMSDIIPDKYSLEQNYPNPFNPATTIEFTLPEDVENVRLTIYNALGEKVAELVNGKMEAGRYRYQWNAGNVATGLYIYELKTNKFSSVKKMMLLK</sequence>
<dbReference type="Pfam" id="PF24681">
    <property type="entry name" value="Kelch_KLHDC2_KLHL20_DRC7"/>
    <property type="match status" value="1"/>
</dbReference>
<gene>
    <name evidence="3" type="ORF">ENS56_04115</name>
</gene>
<dbReference type="SMART" id="SM00710">
    <property type="entry name" value="PbH1"/>
    <property type="match status" value="13"/>
</dbReference>
<dbReference type="InterPro" id="IPR015915">
    <property type="entry name" value="Kelch-typ_b-propeller"/>
</dbReference>
<proteinExistence type="predicted"/>
<evidence type="ECO:0000313" key="3">
    <source>
        <dbReference type="EMBL" id="HGT47196.1"/>
    </source>
</evidence>
<keyword evidence="1" id="KW-0732">Signal</keyword>
<dbReference type="Gene3D" id="2.160.20.10">
    <property type="entry name" value="Single-stranded right-handed beta-helix, Pectin lyase-like"/>
    <property type="match status" value="1"/>
</dbReference>